<sequence>MGLLRRLSHSAGDGDFTDIDKRVAKLKWQWAEHTARRKDVNVHPTGPEVSAALVDPQRDGLSTLSVEFGTPYKRPMPSCGRLSVDMMMMMMMNRILIILCLLCSEAKAI</sequence>
<organism evidence="1 2">
    <name type="scientific">Pararge aegeria aegeria</name>
    <dbReference type="NCBI Taxonomy" id="348720"/>
    <lineage>
        <taxon>Eukaryota</taxon>
        <taxon>Metazoa</taxon>
        <taxon>Ecdysozoa</taxon>
        <taxon>Arthropoda</taxon>
        <taxon>Hexapoda</taxon>
        <taxon>Insecta</taxon>
        <taxon>Pterygota</taxon>
        <taxon>Neoptera</taxon>
        <taxon>Endopterygota</taxon>
        <taxon>Lepidoptera</taxon>
        <taxon>Glossata</taxon>
        <taxon>Ditrysia</taxon>
        <taxon>Papilionoidea</taxon>
        <taxon>Nymphalidae</taxon>
        <taxon>Satyrinae</taxon>
        <taxon>Satyrini</taxon>
        <taxon>Parargina</taxon>
        <taxon>Pararge</taxon>
    </lineage>
</organism>
<protein>
    <submittedName>
        <fullName evidence="1">Jg3718 protein</fullName>
    </submittedName>
</protein>
<comment type="caution">
    <text evidence="1">The sequence shown here is derived from an EMBL/GenBank/DDBJ whole genome shotgun (WGS) entry which is preliminary data.</text>
</comment>
<keyword evidence="2" id="KW-1185">Reference proteome</keyword>
<evidence type="ECO:0000313" key="2">
    <source>
        <dbReference type="Proteomes" id="UP000838756"/>
    </source>
</evidence>
<gene>
    <name evidence="1" type="primary">jg3718</name>
    <name evidence="1" type="ORF">PAEG_LOCUS21346</name>
</gene>
<dbReference type="EMBL" id="CAKXAJ010025929">
    <property type="protein sequence ID" value="CAH2246276.1"/>
    <property type="molecule type" value="Genomic_DNA"/>
</dbReference>
<name>A0A8S4S5Y2_9NEOP</name>
<accession>A0A8S4S5Y2</accession>
<dbReference type="Proteomes" id="UP000838756">
    <property type="component" value="Unassembled WGS sequence"/>
</dbReference>
<dbReference type="AlphaFoldDB" id="A0A8S4S5Y2"/>
<evidence type="ECO:0000313" key="1">
    <source>
        <dbReference type="EMBL" id="CAH2246276.1"/>
    </source>
</evidence>
<reference evidence="1" key="1">
    <citation type="submission" date="2022-03" db="EMBL/GenBank/DDBJ databases">
        <authorList>
            <person name="Lindestad O."/>
        </authorList>
    </citation>
    <scope>NUCLEOTIDE SEQUENCE</scope>
</reference>
<proteinExistence type="predicted"/>
<dbReference type="OrthoDB" id="6938952at2759"/>